<evidence type="ECO:0000256" key="3">
    <source>
        <dbReference type="ARBA" id="ARBA00022801"/>
    </source>
</evidence>
<dbReference type="GO" id="GO:0046872">
    <property type="term" value="F:metal ion binding"/>
    <property type="evidence" value="ECO:0007669"/>
    <property type="project" value="UniProtKB-KW"/>
</dbReference>
<comment type="catalytic activity">
    <reaction evidence="6">
        <text>N-terminal N-formyl-L-methionyl-[peptide] + H2O = N-terminal L-methionyl-[peptide] + formate</text>
        <dbReference type="Rhea" id="RHEA:24420"/>
        <dbReference type="Rhea" id="RHEA-COMP:10639"/>
        <dbReference type="Rhea" id="RHEA-COMP:10640"/>
        <dbReference type="ChEBI" id="CHEBI:15377"/>
        <dbReference type="ChEBI" id="CHEBI:15740"/>
        <dbReference type="ChEBI" id="CHEBI:49298"/>
        <dbReference type="ChEBI" id="CHEBI:64731"/>
        <dbReference type="EC" id="3.5.1.88"/>
    </reaction>
</comment>
<gene>
    <name evidence="6" type="primary">def</name>
    <name evidence="8" type="ORF">BKD30_00560</name>
</gene>
<evidence type="ECO:0000256" key="5">
    <source>
        <dbReference type="ARBA" id="ARBA00023004"/>
    </source>
</evidence>
<dbReference type="AlphaFoldDB" id="A0A1R1LP88"/>
<feature type="region of interest" description="Disordered" evidence="7">
    <location>
        <begin position="175"/>
        <end position="228"/>
    </location>
</feature>
<dbReference type="CDD" id="cd00487">
    <property type="entry name" value="Pep_deformylase"/>
    <property type="match status" value="1"/>
</dbReference>
<keyword evidence="4 6" id="KW-0648">Protein biosynthesis</keyword>
<dbReference type="EMBL" id="MRDE01000005">
    <property type="protein sequence ID" value="OMH29368.1"/>
    <property type="molecule type" value="Genomic_DNA"/>
</dbReference>
<comment type="cofactor">
    <cofactor evidence="6">
        <name>Fe(2+)</name>
        <dbReference type="ChEBI" id="CHEBI:29033"/>
    </cofactor>
    <text evidence="6">Binds 1 Fe(2+) ion.</text>
</comment>
<dbReference type="STRING" id="554083.BKD30_00560"/>
<protein>
    <recommendedName>
        <fullName evidence="6">Peptide deformylase</fullName>
        <shortName evidence="6">PDF</shortName>
        <ecNumber evidence="6">3.5.1.88</ecNumber>
    </recommendedName>
    <alternativeName>
        <fullName evidence="6">Polypeptide deformylase</fullName>
    </alternativeName>
</protein>
<comment type="similarity">
    <text evidence="1 6">Belongs to the polypeptide deformylase family.</text>
</comment>
<dbReference type="GO" id="GO:0042586">
    <property type="term" value="F:peptide deformylase activity"/>
    <property type="evidence" value="ECO:0007669"/>
    <property type="project" value="UniProtKB-UniRule"/>
</dbReference>
<dbReference type="SUPFAM" id="SSF56420">
    <property type="entry name" value="Peptide deformylase"/>
    <property type="match status" value="1"/>
</dbReference>
<dbReference type="Pfam" id="PF01327">
    <property type="entry name" value="Pep_deformylase"/>
    <property type="match status" value="1"/>
</dbReference>
<feature type="binding site" evidence="6">
    <location>
        <position position="88"/>
    </location>
    <ligand>
        <name>Fe cation</name>
        <dbReference type="ChEBI" id="CHEBI:24875"/>
    </ligand>
</feature>
<evidence type="ECO:0000313" key="8">
    <source>
        <dbReference type="EMBL" id="OMH29368.1"/>
    </source>
</evidence>
<reference evidence="8 9" key="1">
    <citation type="submission" date="2016-12" db="EMBL/GenBank/DDBJ databases">
        <title>Draft genome of Tersicoccus phoenicis 1P05MA.</title>
        <authorList>
            <person name="Nakajima Y."/>
            <person name="Yoshizawa S."/>
            <person name="Nakamura K."/>
            <person name="Ogura Y."/>
            <person name="Hayashi T."/>
            <person name="Kogure K."/>
        </authorList>
    </citation>
    <scope>NUCLEOTIDE SEQUENCE [LARGE SCALE GENOMIC DNA]</scope>
    <source>
        <strain evidence="8 9">1p05MA</strain>
    </source>
</reference>
<dbReference type="HAMAP" id="MF_00163">
    <property type="entry name" value="Pep_deformylase"/>
    <property type="match status" value="1"/>
</dbReference>
<dbReference type="NCBIfam" id="NF001159">
    <property type="entry name" value="PRK00150.1-3"/>
    <property type="match status" value="1"/>
</dbReference>
<dbReference type="GO" id="GO:0006412">
    <property type="term" value="P:translation"/>
    <property type="evidence" value="ECO:0007669"/>
    <property type="project" value="UniProtKB-UniRule"/>
</dbReference>
<name>A0A1R1LP88_9MICC</name>
<dbReference type="OrthoDB" id="9804313at2"/>
<dbReference type="PRINTS" id="PR01576">
    <property type="entry name" value="PDEFORMYLASE"/>
</dbReference>
<keyword evidence="9" id="KW-1185">Reference proteome</keyword>
<keyword evidence="5 6" id="KW-0408">Iron</keyword>
<dbReference type="InterPro" id="IPR023635">
    <property type="entry name" value="Peptide_deformylase"/>
</dbReference>
<evidence type="ECO:0000313" key="9">
    <source>
        <dbReference type="Proteomes" id="UP000187085"/>
    </source>
</evidence>
<evidence type="ECO:0000256" key="1">
    <source>
        <dbReference type="ARBA" id="ARBA00010759"/>
    </source>
</evidence>
<comment type="function">
    <text evidence="6">Removes the formyl group from the N-terminal Met of newly synthesized proteins. Requires at least a dipeptide for an efficient rate of reaction. N-terminal L-methionine is a prerequisite for activity but the enzyme has broad specificity at other positions.</text>
</comment>
<feature type="binding site" evidence="6">
    <location>
        <position position="134"/>
    </location>
    <ligand>
        <name>Fe cation</name>
        <dbReference type="ChEBI" id="CHEBI:24875"/>
    </ligand>
</feature>
<keyword evidence="3 6" id="KW-0378">Hydrolase</keyword>
<dbReference type="PANTHER" id="PTHR10458">
    <property type="entry name" value="PEPTIDE DEFORMYLASE"/>
    <property type="match status" value="1"/>
</dbReference>
<evidence type="ECO:0000256" key="6">
    <source>
        <dbReference type="HAMAP-Rule" id="MF_00163"/>
    </source>
</evidence>
<dbReference type="NCBIfam" id="TIGR00079">
    <property type="entry name" value="pept_deformyl"/>
    <property type="match status" value="1"/>
</dbReference>
<comment type="caution">
    <text evidence="8">The sequence shown here is derived from an EMBL/GenBank/DDBJ whole genome shotgun (WGS) entry which is preliminary data.</text>
</comment>
<proteinExistence type="inferred from homology"/>
<dbReference type="Gene3D" id="3.90.45.10">
    <property type="entry name" value="Peptide deformylase"/>
    <property type="match status" value="1"/>
</dbReference>
<evidence type="ECO:0000256" key="2">
    <source>
        <dbReference type="ARBA" id="ARBA00022723"/>
    </source>
</evidence>
<keyword evidence="2 6" id="KW-0479">Metal-binding</keyword>
<dbReference type="PANTHER" id="PTHR10458:SF2">
    <property type="entry name" value="PEPTIDE DEFORMYLASE, MITOCHONDRIAL"/>
    <property type="match status" value="1"/>
</dbReference>
<sequence length="228" mass="23743">MAILPVRVLGDPILRTRAEDVTRFDDALARLVEDMHETMIAVGGVGLAAPQVGVGLRIFTWEVDDSSGHVVNPVLTVQDETQSGMEGCLSVPAIGGHTTRAQRATVTGVDVTGAPVTVTGEGMLARCLQHETDHLDGTLYLDRLDGDERRTVMAALRTDDWRAAVARVQDDRRDLEPAAASTGAARLRSAGTTGTAPHTARRPGSAGPGDGRVAGGAAPGASFFGGGR</sequence>
<feature type="binding site" evidence="6">
    <location>
        <position position="130"/>
    </location>
    <ligand>
        <name>Fe cation</name>
        <dbReference type="ChEBI" id="CHEBI:24875"/>
    </ligand>
</feature>
<dbReference type="Proteomes" id="UP000187085">
    <property type="component" value="Unassembled WGS sequence"/>
</dbReference>
<evidence type="ECO:0000256" key="4">
    <source>
        <dbReference type="ARBA" id="ARBA00022917"/>
    </source>
</evidence>
<feature type="compositionally biased region" description="Gly residues" evidence="7">
    <location>
        <begin position="206"/>
        <end position="228"/>
    </location>
</feature>
<feature type="active site" evidence="6">
    <location>
        <position position="131"/>
    </location>
</feature>
<dbReference type="EC" id="3.5.1.88" evidence="6"/>
<dbReference type="RefSeq" id="WP_076700578.1">
    <property type="nucleotide sequence ID" value="NZ_MRDE01000005.1"/>
</dbReference>
<accession>A0A1R1LP88</accession>
<organism evidence="8 9">
    <name type="scientific">Tersicoccus phoenicis</name>
    <dbReference type="NCBI Taxonomy" id="554083"/>
    <lineage>
        <taxon>Bacteria</taxon>
        <taxon>Bacillati</taxon>
        <taxon>Actinomycetota</taxon>
        <taxon>Actinomycetes</taxon>
        <taxon>Micrococcales</taxon>
        <taxon>Micrococcaceae</taxon>
        <taxon>Tersicoccus</taxon>
    </lineage>
</organism>
<evidence type="ECO:0000256" key="7">
    <source>
        <dbReference type="SAM" id="MobiDB-lite"/>
    </source>
</evidence>
<dbReference type="InterPro" id="IPR036821">
    <property type="entry name" value="Peptide_deformylase_sf"/>
</dbReference>